<dbReference type="InterPro" id="IPR020843">
    <property type="entry name" value="ER"/>
</dbReference>
<proteinExistence type="inferred from homology"/>
<feature type="domain" description="Enoyl reductase (ER)" evidence="6">
    <location>
        <begin position="85"/>
        <end position="421"/>
    </location>
</feature>
<dbReference type="GO" id="GO:0005739">
    <property type="term" value="C:mitochondrion"/>
    <property type="evidence" value="ECO:0007669"/>
    <property type="project" value="UniProtKB-SubCell"/>
</dbReference>
<keyword evidence="5" id="KW-0496">Mitochondrion</keyword>
<dbReference type="SUPFAM" id="SSF50129">
    <property type="entry name" value="GroES-like"/>
    <property type="match status" value="1"/>
</dbReference>
<dbReference type="PANTHER" id="PTHR11695">
    <property type="entry name" value="ALCOHOL DEHYDROGENASE RELATED"/>
    <property type="match status" value="1"/>
</dbReference>
<evidence type="ECO:0000256" key="5">
    <source>
        <dbReference type="ARBA" id="ARBA00023128"/>
    </source>
</evidence>
<accession>A0A913ZLG9</accession>
<name>A0A913ZLG9_PATMI</name>
<dbReference type="RefSeq" id="XP_038051901.1">
    <property type="nucleotide sequence ID" value="XM_038195973.1"/>
</dbReference>
<dbReference type="Pfam" id="PF08240">
    <property type="entry name" value="ADH_N"/>
    <property type="match status" value="1"/>
</dbReference>
<evidence type="ECO:0000256" key="3">
    <source>
        <dbReference type="ARBA" id="ARBA00022946"/>
    </source>
</evidence>
<dbReference type="SMART" id="SM00829">
    <property type="entry name" value="PKS_ER"/>
    <property type="match status" value="1"/>
</dbReference>
<dbReference type="OrthoDB" id="48317at2759"/>
<dbReference type="PANTHER" id="PTHR11695:SF294">
    <property type="entry name" value="RETICULON-4-INTERACTING PROTEIN 1, MITOCHONDRIAL"/>
    <property type="match status" value="1"/>
</dbReference>
<dbReference type="InterPro" id="IPR011032">
    <property type="entry name" value="GroES-like_sf"/>
</dbReference>
<evidence type="ECO:0000256" key="2">
    <source>
        <dbReference type="ARBA" id="ARBA00010371"/>
    </source>
</evidence>
<evidence type="ECO:0000313" key="7">
    <source>
        <dbReference type="EnsemblMetazoa" id="XP_038051901.1"/>
    </source>
</evidence>
<organism evidence="7 8">
    <name type="scientific">Patiria miniata</name>
    <name type="common">Bat star</name>
    <name type="synonym">Asterina miniata</name>
    <dbReference type="NCBI Taxonomy" id="46514"/>
    <lineage>
        <taxon>Eukaryota</taxon>
        <taxon>Metazoa</taxon>
        <taxon>Echinodermata</taxon>
        <taxon>Eleutherozoa</taxon>
        <taxon>Asterozoa</taxon>
        <taxon>Asteroidea</taxon>
        <taxon>Valvatacea</taxon>
        <taxon>Valvatida</taxon>
        <taxon>Asterinidae</taxon>
        <taxon>Patiria</taxon>
    </lineage>
</organism>
<dbReference type="InterPro" id="IPR013154">
    <property type="entry name" value="ADH-like_N"/>
</dbReference>
<comment type="similarity">
    <text evidence="2">Belongs to the zinc-containing alcohol dehydrogenase family. Quinone oxidoreductase subfamily.</text>
</comment>
<keyword evidence="8" id="KW-1185">Reference proteome</keyword>
<dbReference type="GO" id="GO:0016491">
    <property type="term" value="F:oxidoreductase activity"/>
    <property type="evidence" value="ECO:0007669"/>
    <property type="project" value="UniProtKB-KW"/>
</dbReference>
<protein>
    <recommendedName>
        <fullName evidence="6">Enoyl reductase (ER) domain-containing protein</fullName>
    </recommendedName>
</protein>
<dbReference type="OMA" id="PVVPGWD"/>
<dbReference type="SUPFAM" id="SSF51735">
    <property type="entry name" value="NAD(P)-binding Rossmann-fold domains"/>
    <property type="match status" value="1"/>
</dbReference>
<dbReference type="FunFam" id="3.40.50.720:FF:000147">
    <property type="entry name" value="Reticulon-4-interacting protein 1 homolog, mitochondrial"/>
    <property type="match status" value="1"/>
</dbReference>
<comment type="subcellular location">
    <subcellularLocation>
        <location evidence="1">Mitochondrion</location>
    </subcellularLocation>
</comment>
<keyword evidence="3" id="KW-0809">Transit peptide</keyword>
<dbReference type="Gene3D" id="3.40.50.720">
    <property type="entry name" value="NAD(P)-binding Rossmann-like Domain"/>
    <property type="match status" value="1"/>
</dbReference>
<evidence type="ECO:0000259" key="6">
    <source>
        <dbReference type="SMART" id="SM00829"/>
    </source>
</evidence>
<evidence type="ECO:0000256" key="4">
    <source>
        <dbReference type="ARBA" id="ARBA00023002"/>
    </source>
</evidence>
<sequence length="441" mass="47402">MSLCLTAVRKAGCWPQSIVGNVRLCRTISQGNPLQVQSSYLPLVQRGIPNCIASRDPNGRFARSSSSLNISGTTSMLAWQIESYGGNDKVKLVEKPIPVITQPNQVLIKVHASSVNPLDVKMRQGYGATLMNKGRKVKSGGEFPLTLGRDCSGVIVGLGKAVKGFEVGDEVWGTVNQINQGAHAQYVLTTNGEISLKPNNLSHVEAASIPYVTITTWSATYAIARFRPENAVGRFALVHGGAGGIGSFAIQLLKAWNARVATTCSTDSVDFVRSLGADHVVDYRTTDPEKELKKLGRFDYILDPIGGKVEEYSLNLLNGAKGANYVTLITPLMAAIDSQGAVLGSLSSSFNLIKKALQTAKVGGKYRWAFATANAEALKKVAALVEEGKIRPVVNKVFPFTETPEALRAVEAGRARGKIVISVVKDKEEQEAKKVDIFKDA</sequence>
<evidence type="ECO:0000256" key="1">
    <source>
        <dbReference type="ARBA" id="ARBA00004173"/>
    </source>
</evidence>
<dbReference type="AlphaFoldDB" id="A0A913ZLG9"/>
<dbReference type="GeneID" id="119724763"/>
<dbReference type="InterPro" id="IPR036291">
    <property type="entry name" value="NAD(P)-bd_dom_sf"/>
</dbReference>
<keyword evidence="4" id="KW-0560">Oxidoreductase</keyword>
<dbReference type="EnsemblMetazoa" id="XM_038195973.1">
    <property type="protein sequence ID" value="XP_038051901.1"/>
    <property type="gene ID" value="LOC119724763"/>
</dbReference>
<dbReference type="Proteomes" id="UP000887568">
    <property type="component" value="Unplaced"/>
</dbReference>
<evidence type="ECO:0000313" key="8">
    <source>
        <dbReference type="Proteomes" id="UP000887568"/>
    </source>
</evidence>
<dbReference type="InterPro" id="IPR037397">
    <property type="entry name" value="RTN4IP1"/>
</dbReference>
<dbReference type="CTD" id="84816"/>
<dbReference type="InterPro" id="IPR050700">
    <property type="entry name" value="YIM1/Zinc_Alcohol_DH_Fams"/>
</dbReference>
<reference evidence="7" key="1">
    <citation type="submission" date="2022-11" db="UniProtKB">
        <authorList>
            <consortium name="EnsemblMetazoa"/>
        </authorList>
    </citation>
    <scope>IDENTIFICATION</scope>
</reference>
<dbReference type="Pfam" id="PF13602">
    <property type="entry name" value="ADH_zinc_N_2"/>
    <property type="match status" value="1"/>
</dbReference>
<dbReference type="CDD" id="cd08248">
    <property type="entry name" value="RTN4I1"/>
    <property type="match status" value="1"/>
</dbReference>
<dbReference type="Gene3D" id="3.90.180.10">
    <property type="entry name" value="Medium-chain alcohol dehydrogenases, catalytic domain"/>
    <property type="match status" value="1"/>
</dbReference>